<keyword evidence="2" id="KW-1185">Reference proteome</keyword>
<proteinExistence type="predicted"/>
<dbReference type="EMBL" id="NQMS01000018">
    <property type="protein sequence ID" value="PAV94165.1"/>
    <property type="molecule type" value="Genomic_DNA"/>
</dbReference>
<sequence length="63" mass="7260">MDKNAIGYNDLCEAVGKATLNLVSYKQEVMKEYIISMLESFAQIEYDEKRRATYIMAAEAMKE</sequence>
<organism evidence="1 2">
    <name type="scientific">Hafnia paralvei</name>
    <dbReference type="NCBI Taxonomy" id="546367"/>
    <lineage>
        <taxon>Bacteria</taxon>
        <taxon>Pseudomonadati</taxon>
        <taxon>Pseudomonadota</taxon>
        <taxon>Gammaproteobacteria</taxon>
        <taxon>Enterobacterales</taxon>
        <taxon>Hafniaceae</taxon>
        <taxon>Hafnia</taxon>
    </lineage>
</organism>
<name>A0A2A2M6C1_9GAMM</name>
<dbReference type="AlphaFoldDB" id="A0A2A2M6C1"/>
<gene>
    <name evidence="1" type="ORF">CJD50_22275</name>
</gene>
<evidence type="ECO:0008006" key="3">
    <source>
        <dbReference type="Google" id="ProtNLM"/>
    </source>
</evidence>
<evidence type="ECO:0000313" key="2">
    <source>
        <dbReference type="Proteomes" id="UP000218796"/>
    </source>
</evidence>
<dbReference type="Proteomes" id="UP000218796">
    <property type="component" value="Unassembled WGS sequence"/>
</dbReference>
<reference evidence="1 2" key="1">
    <citation type="submission" date="2017-08" db="EMBL/GenBank/DDBJ databases">
        <title>Draft Genome Sequence of Hafnia alvei CITHA-6 Isolated from Raw Bovine Milk.</title>
        <authorList>
            <person name="Culligan E.P."/>
            <person name="Mcsweeney A."/>
            <person name="O'Doherty C."/>
            <person name="Gleeson E."/>
            <person name="O'Riordan D."/>
            <person name="Sleator R.D."/>
        </authorList>
    </citation>
    <scope>NUCLEOTIDE SEQUENCE [LARGE SCALE GENOMIC DNA]</scope>
    <source>
        <strain evidence="1 2">CITHA-6</strain>
    </source>
</reference>
<accession>A0A2A2M6C1</accession>
<evidence type="ECO:0000313" key="1">
    <source>
        <dbReference type="EMBL" id="PAV94165.1"/>
    </source>
</evidence>
<comment type="caution">
    <text evidence="1">The sequence shown here is derived from an EMBL/GenBank/DDBJ whole genome shotgun (WGS) entry which is preliminary data.</text>
</comment>
<dbReference type="OrthoDB" id="6638522at2"/>
<protein>
    <recommendedName>
        <fullName evidence="3">Fumarase D</fullName>
    </recommendedName>
</protein>